<dbReference type="InterPro" id="IPR001878">
    <property type="entry name" value="Znf_CCHC"/>
</dbReference>
<feature type="compositionally biased region" description="Polar residues" evidence="2">
    <location>
        <begin position="543"/>
        <end position="556"/>
    </location>
</feature>
<feature type="compositionally biased region" description="Polar residues" evidence="2">
    <location>
        <begin position="391"/>
        <end position="406"/>
    </location>
</feature>
<dbReference type="PROSITE" id="PS50158">
    <property type="entry name" value="ZF_CCHC"/>
    <property type="match status" value="1"/>
</dbReference>
<feature type="region of interest" description="Disordered" evidence="2">
    <location>
        <begin position="323"/>
        <end position="596"/>
    </location>
</feature>
<evidence type="ECO:0000313" key="4">
    <source>
        <dbReference type="EMBL" id="CAL1358801.1"/>
    </source>
</evidence>
<evidence type="ECO:0000256" key="1">
    <source>
        <dbReference type="PROSITE-ProRule" id="PRU00047"/>
    </source>
</evidence>
<dbReference type="EMBL" id="OZ034814">
    <property type="protein sequence ID" value="CAL1358801.1"/>
    <property type="molecule type" value="Genomic_DNA"/>
</dbReference>
<name>A0AAV2CT45_9ROSI</name>
<keyword evidence="1" id="KW-0479">Metal-binding</keyword>
<accession>A0AAV2CT45</accession>
<keyword evidence="1" id="KW-0863">Zinc-finger</keyword>
<dbReference type="Proteomes" id="UP001497516">
    <property type="component" value="Chromosome 10"/>
</dbReference>
<keyword evidence="1" id="KW-0862">Zinc</keyword>
<dbReference type="AlphaFoldDB" id="A0AAV2CT45"/>
<feature type="compositionally biased region" description="Polar residues" evidence="2">
    <location>
        <begin position="1"/>
        <end position="10"/>
    </location>
</feature>
<feature type="compositionally biased region" description="Low complexity" evidence="2">
    <location>
        <begin position="26"/>
        <end position="41"/>
    </location>
</feature>
<keyword evidence="5" id="KW-1185">Reference proteome</keyword>
<proteinExistence type="predicted"/>
<organism evidence="4 5">
    <name type="scientific">Linum trigynum</name>
    <dbReference type="NCBI Taxonomy" id="586398"/>
    <lineage>
        <taxon>Eukaryota</taxon>
        <taxon>Viridiplantae</taxon>
        <taxon>Streptophyta</taxon>
        <taxon>Embryophyta</taxon>
        <taxon>Tracheophyta</taxon>
        <taxon>Spermatophyta</taxon>
        <taxon>Magnoliopsida</taxon>
        <taxon>eudicotyledons</taxon>
        <taxon>Gunneridae</taxon>
        <taxon>Pentapetalae</taxon>
        <taxon>rosids</taxon>
        <taxon>fabids</taxon>
        <taxon>Malpighiales</taxon>
        <taxon>Linaceae</taxon>
        <taxon>Linum</taxon>
    </lineage>
</organism>
<dbReference type="InterPro" id="IPR040256">
    <property type="entry name" value="At4g02000-like"/>
</dbReference>
<dbReference type="GO" id="GO:0008270">
    <property type="term" value="F:zinc ion binding"/>
    <property type="evidence" value="ECO:0007669"/>
    <property type="project" value="UniProtKB-KW"/>
</dbReference>
<dbReference type="GO" id="GO:0003676">
    <property type="term" value="F:nucleic acid binding"/>
    <property type="evidence" value="ECO:0007669"/>
    <property type="project" value="InterPro"/>
</dbReference>
<dbReference type="PANTHER" id="PTHR31286">
    <property type="entry name" value="GLYCINE-RICH CELL WALL STRUCTURAL PROTEIN 1.8-LIKE"/>
    <property type="match status" value="1"/>
</dbReference>
<evidence type="ECO:0000256" key="2">
    <source>
        <dbReference type="SAM" id="MobiDB-lite"/>
    </source>
</evidence>
<reference evidence="4 5" key="1">
    <citation type="submission" date="2024-04" db="EMBL/GenBank/DDBJ databases">
        <authorList>
            <person name="Fracassetti M."/>
        </authorList>
    </citation>
    <scope>NUCLEOTIDE SEQUENCE [LARGE SCALE GENOMIC DNA]</scope>
</reference>
<evidence type="ECO:0000313" key="5">
    <source>
        <dbReference type="Proteomes" id="UP001497516"/>
    </source>
</evidence>
<feature type="domain" description="CCHC-type" evidence="3">
    <location>
        <begin position="265"/>
        <end position="280"/>
    </location>
</feature>
<feature type="compositionally biased region" description="Basic residues" evidence="2">
    <location>
        <begin position="482"/>
        <end position="511"/>
    </location>
</feature>
<feature type="compositionally biased region" description="Basic and acidic residues" evidence="2">
    <location>
        <begin position="364"/>
        <end position="378"/>
    </location>
</feature>
<dbReference type="InterPro" id="IPR025836">
    <property type="entry name" value="Zn_knuckle_CX2CX4HX4C"/>
</dbReference>
<sequence>MLSVHPTASNPPEADMALSGRPPDPSITTPSPSSPTVQGTPKSTPLSYKSALADSPVSSPAKTQQWTFIGEHDLEVGLYNGEPELKISSQLKERLCLPWKRTLVARLLGKSVSYQYLCSQLRWKWRPIGSMEILDLNNSTFLINFGNEKDYLNALTGGPWVILDHYLIVHQWSHTFRTSDKPHRSVVAWVQLPELPVHFYHREVLFALGNLLGRTIKLDYHMEHVERGKFAWIAVELDMSKPLKMRIRLDGFWQQVVYENLPEICFECGRIGHSDAACPKIHNPPGNALQACTPNLLQSPEEQLPEPPAGYGPWMQVVRKSRNQNRKVSANQGNQTARNSDTGKTSTKLGKNPKTEQGNASSSKDMKGKEEQRGEPKKGKVTAQVGKANGSEATLTKESPATSPTQVWRMVGLKSKEASATPSPQPTGRPGADLTMLDQTELEPTDLNPAHKSSSTDLFLPVKNGPSEPGSVANHQVSKSIRDHHRGKSMSNSHPKKRKETKLRVAKKGHGTRPGMGNGKRAQKKQSSTTHRKAAEDLLDQLLSRSPAETSATNNRENNDPMAEAADLHPTGADGDQEPIAADLVGFGTPPAELAT</sequence>
<feature type="compositionally biased region" description="Polar residues" evidence="2">
    <location>
        <begin position="326"/>
        <end position="363"/>
    </location>
</feature>
<dbReference type="InterPro" id="IPR025558">
    <property type="entry name" value="DUF4283"/>
</dbReference>
<dbReference type="PANTHER" id="PTHR31286:SF99">
    <property type="entry name" value="DUF4283 DOMAIN-CONTAINING PROTEIN"/>
    <property type="match status" value="1"/>
</dbReference>
<gene>
    <name evidence="4" type="ORF">LTRI10_LOCUS6327</name>
</gene>
<dbReference type="Pfam" id="PF14111">
    <property type="entry name" value="DUF4283"/>
    <property type="match status" value="1"/>
</dbReference>
<evidence type="ECO:0000259" key="3">
    <source>
        <dbReference type="PROSITE" id="PS50158"/>
    </source>
</evidence>
<dbReference type="Pfam" id="PF14392">
    <property type="entry name" value="zf-CCHC_4"/>
    <property type="match status" value="1"/>
</dbReference>
<feature type="region of interest" description="Disordered" evidence="2">
    <location>
        <begin position="1"/>
        <end position="56"/>
    </location>
</feature>
<protein>
    <recommendedName>
        <fullName evidence="3">CCHC-type domain-containing protein</fullName>
    </recommendedName>
</protein>